<dbReference type="Proteomes" id="UP001405405">
    <property type="component" value="Unassembled WGS sequence"/>
</dbReference>
<accession>A0ABV0CKR0</accession>
<evidence type="ECO:0000313" key="1">
    <source>
        <dbReference type="EMBL" id="MEN7431740.1"/>
    </source>
</evidence>
<keyword evidence="2" id="KW-1185">Reference proteome</keyword>
<name>A0ABV0CKR0_9NEIS</name>
<gene>
    <name evidence="1" type="ORF">VA599_13350</name>
</gene>
<reference evidence="1 2" key="1">
    <citation type="submission" date="2023-12" db="EMBL/GenBank/DDBJ databases">
        <title>Chromobacterium sp. strain TRC.1.1.SA producing antimicrobial pigment.</title>
        <authorList>
            <person name="Verma N."/>
            <person name="Choksket S."/>
            <person name="Pinnaka A.K."/>
            <person name="Korpole S."/>
        </authorList>
    </citation>
    <scope>NUCLEOTIDE SEQUENCE [LARGE SCALE GENOMIC DNA]</scope>
    <source>
        <strain evidence="1 2">TRC1.1.SA</strain>
    </source>
</reference>
<protein>
    <submittedName>
        <fullName evidence="1">Uncharacterized protein</fullName>
    </submittedName>
</protein>
<sequence length="47" mass="5314">MSRNFQFKFSIRGCVIELSFPVDIGAALAFALRVRAVVAAVLIFWPW</sequence>
<comment type="caution">
    <text evidence="1">The sequence shown here is derived from an EMBL/GenBank/DDBJ whole genome shotgun (WGS) entry which is preliminary data.</text>
</comment>
<evidence type="ECO:0000313" key="2">
    <source>
        <dbReference type="Proteomes" id="UP001405405"/>
    </source>
</evidence>
<dbReference type="RefSeq" id="WP_346788982.1">
    <property type="nucleotide sequence ID" value="NZ_JAYFSJ010000009.1"/>
</dbReference>
<proteinExistence type="predicted"/>
<dbReference type="EMBL" id="JAYFSJ010000009">
    <property type="protein sequence ID" value="MEN7431740.1"/>
    <property type="molecule type" value="Genomic_DNA"/>
</dbReference>
<organism evidence="1 2">
    <name type="scientific">Chromobacterium indicum</name>
    <dbReference type="NCBI Taxonomy" id="3110228"/>
    <lineage>
        <taxon>Bacteria</taxon>
        <taxon>Pseudomonadati</taxon>
        <taxon>Pseudomonadota</taxon>
        <taxon>Betaproteobacteria</taxon>
        <taxon>Neisseriales</taxon>
        <taxon>Chromobacteriaceae</taxon>
        <taxon>Chromobacterium</taxon>
    </lineage>
</organism>